<dbReference type="EC" id="3.4.11.2" evidence="4 13"/>
<dbReference type="PANTHER" id="PTHR46322:SF1">
    <property type="entry name" value="PUROMYCIN-SENSITIVE AMINOPEPTIDASE"/>
    <property type="match status" value="1"/>
</dbReference>
<comment type="similarity">
    <text evidence="3">Belongs to the peptidase M1 family.</text>
</comment>
<reference evidence="18" key="1">
    <citation type="journal article" date="2014" name="Int. J. Syst. Evol. Microbiol.">
        <title>Complete genome sequence of Corynebacterium casei LMG S-19264T (=DSM 44701T), isolated from a smear-ripened cheese.</title>
        <authorList>
            <consortium name="US DOE Joint Genome Institute (JGI-PGF)"/>
            <person name="Walter F."/>
            <person name="Albersmeier A."/>
            <person name="Kalinowski J."/>
            <person name="Ruckert C."/>
        </authorList>
    </citation>
    <scope>NUCLEOTIDE SEQUENCE</scope>
    <source>
        <strain evidence="18">CGMCC 1.12921</strain>
    </source>
</reference>
<comment type="catalytic activity">
    <reaction evidence="1">
        <text>Release of an N-terminal amino acid, Xaa-|-Yaa- from a peptide, amide or arylamide. Xaa is preferably Ala, but may be most amino acids including Pro (slow action). When a terminal hydrophobic residue is followed by a prolyl residue, the two may be released as an intact Xaa-Pro dipeptide.</text>
        <dbReference type="EC" id="3.4.11.2"/>
    </reaction>
</comment>
<accession>A0A8J2V2E1</accession>
<dbReference type="Gene3D" id="1.10.390.10">
    <property type="entry name" value="Neutral Protease Domain 2"/>
    <property type="match status" value="1"/>
</dbReference>
<dbReference type="PANTHER" id="PTHR46322">
    <property type="entry name" value="PUROMYCIN-SENSITIVE AMINOPEPTIDASE"/>
    <property type="match status" value="1"/>
</dbReference>
<gene>
    <name evidence="18" type="primary">pepN</name>
    <name evidence="18" type="ORF">GCM10011342_17260</name>
</gene>
<dbReference type="InterPro" id="IPR042097">
    <property type="entry name" value="Aminopeptidase_N-like_N_sf"/>
</dbReference>
<dbReference type="PRINTS" id="PR00756">
    <property type="entry name" value="ALADIPTASE"/>
</dbReference>
<evidence type="ECO:0000256" key="8">
    <source>
        <dbReference type="ARBA" id="ARBA00022723"/>
    </source>
</evidence>
<keyword evidence="19" id="KW-1185">Reference proteome</keyword>
<evidence type="ECO:0000256" key="4">
    <source>
        <dbReference type="ARBA" id="ARBA00012564"/>
    </source>
</evidence>
<dbReference type="InterPro" id="IPR001930">
    <property type="entry name" value="Peptidase_M1"/>
</dbReference>
<evidence type="ECO:0000256" key="13">
    <source>
        <dbReference type="NCBIfam" id="TIGR02414"/>
    </source>
</evidence>
<evidence type="ECO:0000313" key="19">
    <source>
        <dbReference type="Proteomes" id="UP000613582"/>
    </source>
</evidence>
<name>A0A8J2V2E1_9PROT</name>
<dbReference type="RefSeq" id="WP_188158805.1">
    <property type="nucleotide sequence ID" value="NZ_BMGH01000001.1"/>
</dbReference>
<dbReference type="InterPro" id="IPR038438">
    <property type="entry name" value="PepN_Ig-like_sf"/>
</dbReference>
<keyword evidence="9" id="KW-0378">Hydrolase</keyword>
<evidence type="ECO:0000256" key="10">
    <source>
        <dbReference type="ARBA" id="ARBA00022833"/>
    </source>
</evidence>
<dbReference type="Proteomes" id="UP000613582">
    <property type="component" value="Unassembled WGS sequence"/>
</dbReference>
<feature type="domain" description="Peptidase M1 alanyl aminopeptidase C-terminal" evidence="16">
    <location>
        <begin position="549"/>
        <end position="869"/>
    </location>
</feature>
<dbReference type="NCBIfam" id="TIGR02414">
    <property type="entry name" value="pepN_proteo"/>
    <property type="match status" value="1"/>
</dbReference>
<dbReference type="InterPro" id="IPR045357">
    <property type="entry name" value="Aminopeptidase_N-like_N"/>
</dbReference>
<evidence type="ECO:0000259" key="14">
    <source>
        <dbReference type="Pfam" id="PF01433"/>
    </source>
</evidence>
<dbReference type="Gene3D" id="3.30.2010.30">
    <property type="match status" value="1"/>
</dbReference>
<evidence type="ECO:0000256" key="5">
    <source>
        <dbReference type="ARBA" id="ARBA00015611"/>
    </source>
</evidence>
<evidence type="ECO:0000256" key="6">
    <source>
        <dbReference type="ARBA" id="ARBA00022438"/>
    </source>
</evidence>
<keyword evidence="10" id="KW-0862">Zinc</keyword>
<feature type="domain" description="Aminopeptidase N-like N-terminal" evidence="17">
    <location>
        <begin position="31"/>
        <end position="196"/>
    </location>
</feature>
<dbReference type="SUPFAM" id="SSF63737">
    <property type="entry name" value="Leukotriene A4 hydrolase N-terminal domain"/>
    <property type="match status" value="1"/>
</dbReference>
<dbReference type="SUPFAM" id="SSF55486">
    <property type="entry name" value="Metalloproteases ('zincins'), catalytic domain"/>
    <property type="match status" value="1"/>
</dbReference>
<dbReference type="FunFam" id="3.30.2010.30:FF:000002">
    <property type="entry name" value="Putative aminopeptidase N"/>
    <property type="match status" value="1"/>
</dbReference>
<feature type="domain" description="Peptidase M1 alanyl aminopeptidase Ig-like fold" evidence="15">
    <location>
        <begin position="454"/>
        <end position="544"/>
    </location>
</feature>
<evidence type="ECO:0000256" key="9">
    <source>
        <dbReference type="ARBA" id="ARBA00022801"/>
    </source>
</evidence>
<dbReference type="Gene3D" id="2.60.40.1730">
    <property type="entry name" value="tricorn interacting facor f3 domain"/>
    <property type="match status" value="1"/>
</dbReference>
<dbReference type="Pfam" id="PF17432">
    <property type="entry name" value="DUF3458_C"/>
    <property type="match status" value="1"/>
</dbReference>
<dbReference type="InterPro" id="IPR037144">
    <property type="entry name" value="Peptidase_M1_pepN_C_sf"/>
</dbReference>
<evidence type="ECO:0000313" key="18">
    <source>
        <dbReference type="EMBL" id="GGD08961.1"/>
    </source>
</evidence>
<evidence type="ECO:0000256" key="1">
    <source>
        <dbReference type="ARBA" id="ARBA00000098"/>
    </source>
</evidence>
<dbReference type="Gene3D" id="2.60.40.1840">
    <property type="match status" value="1"/>
</dbReference>
<evidence type="ECO:0000259" key="17">
    <source>
        <dbReference type="Pfam" id="PF17900"/>
    </source>
</evidence>
<sequence>MKTDTAPQSAPKKIFLKDYAKPDYLVEHVSLTFALDKTKTRVTARLSVKRNDGAAADAPLVLDGEDLDLVAIAVDGKSLGEDAYTYEHNVLTVRDVPAAFTLETEVLINPDANTKLSGLYISNGMFCTQCEAEGFRRITFFPDRPDVLSTYDVRIEADKSAYPVLLANGNPGDKGDLENGRHFAEWADPHPKPAYLFALVGGDLAHKQDSFTTMSGREVTLQIFVQPHNLDKTDYALDALKRSMKWDEETFGREYDLDIFMIVAVDHFNFGAMENKGLNIFNSSCVLASETTATDGDFELIESIVAHEYFHNWSGNRVTCRDWFQLCLKEGFTVFRDQEFTADQRSRAVARIRDVRRLWQRQFQEDAGPLAHPVRPESYITIDNFYTATVYDKGAELVRMMKTLLGPEDFRKATDLYFDRNDGTAATVEDFVGAMEEASGIDLTQFRRWYSDAGTPQISATEAWDNGTYALTLTQHTDPTPGQDDKAPRHIPVRMGLIGPDGPMVDEKVLQLKEESQTFTFDGLQTKPVASLFRGFSAPVTVKRELDTEERLRLIAQDTDSFNRWATAHAFAMDLLKSMAGQQEMKNSHEALISYAKAIETIITDETLEPAFRAEVLRVPTETDIGRAVAQIDPDAISEARRKFRRGLLETLKGTLSDLYTANLVNDDYDPGADQAGKRALKNAALALLMAEPSDTTAELALRQADNATNMTDEAGAVSLLAQSNRPEREDALSRFYDKWKHDPLVVNKWLVWQALAGGEDALDKIIALTRHEAFDMGNPNKVRSLIGAFAMENPKAFHRADGAGYDLFFEKVRELDKRNPQVAARLLTATEAWRRLEPKRRDMLGSRLKALAQEDGLSNNTFEMAERLSD</sequence>
<evidence type="ECO:0000256" key="11">
    <source>
        <dbReference type="ARBA" id="ARBA00023049"/>
    </source>
</evidence>
<protein>
    <recommendedName>
        <fullName evidence="5 13">Aminopeptidase N</fullName>
        <ecNumber evidence="4 13">3.4.11.2</ecNumber>
    </recommendedName>
</protein>
<evidence type="ECO:0000256" key="2">
    <source>
        <dbReference type="ARBA" id="ARBA00001947"/>
    </source>
</evidence>
<dbReference type="Pfam" id="PF17900">
    <property type="entry name" value="Peptidase_M1_N"/>
    <property type="match status" value="1"/>
</dbReference>
<evidence type="ECO:0000256" key="3">
    <source>
        <dbReference type="ARBA" id="ARBA00010136"/>
    </source>
</evidence>
<dbReference type="InterPro" id="IPR024601">
    <property type="entry name" value="Peptidase_M1_pepN_C"/>
</dbReference>
<organism evidence="18 19">
    <name type="scientific">Aquisalinus flavus</name>
    <dbReference type="NCBI Taxonomy" id="1526572"/>
    <lineage>
        <taxon>Bacteria</taxon>
        <taxon>Pseudomonadati</taxon>
        <taxon>Pseudomonadota</taxon>
        <taxon>Alphaproteobacteria</taxon>
        <taxon>Parvularculales</taxon>
        <taxon>Parvularculaceae</taxon>
        <taxon>Aquisalinus</taxon>
    </lineage>
</organism>
<dbReference type="GO" id="GO:0008270">
    <property type="term" value="F:zinc ion binding"/>
    <property type="evidence" value="ECO:0007669"/>
    <property type="project" value="InterPro"/>
</dbReference>
<keyword evidence="7" id="KW-0645">Protease</keyword>
<dbReference type="AlphaFoldDB" id="A0A8J2V2E1"/>
<keyword evidence="8" id="KW-0479">Metal-binding</keyword>
<dbReference type="FunFam" id="2.60.40.1730:FF:000005">
    <property type="entry name" value="Aminopeptidase N"/>
    <property type="match status" value="1"/>
</dbReference>
<dbReference type="Pfam" id="PF11940">
    <property type="entry name" value="DUF3458"/>
    <property type="match status" value="1"/>
</dbReference>
<comment type="function">
    <text evidence="12">Aminopeptidase N is involved in the degradation of intracellular peptides generated by protein breakdown during normal growth as well as in response to nutrient starvation.</text>
</comment>
<dbReference type="GO" id="GO:0016285">
    <property type="term" value="F:alanyl aminopeptidase activity"/>
    <property type="evidence" value="ECO:0007669"/>
    <property type="project" value="UniProtKB-EC"/>
</dbReference>
<evidence type="ECO:0000256" key="7">
    <source>
        <dbReference type="ARBA" id="ARBA00022670"/>
    </source>
</evidence>
<dbReference type="GO" id="GO:0008237">
    <property type="term" value="F:metallopeptidase activity"/>
    <property type="evidence" value="ECO:0007669"/>
    <property type="project" value="UniProtKB-UniRule"/>
</dbReference>
<reference evidence="18" key="2">
    <citation type="submission" date="2020-09" db="EMBL/GenBank/DDBJ databases">
        <authorList>
            <person name="Sun Q."/>
            <person name="Zhou Y."/>
        </authorList>
    </citation>
    <scope>NUCLEOTIDE SEQUENCE</scope>
    <source>
        <strain evidence="18">CGMCC 1.12921</strain>
    </source>
</reference>
<evidence type="ECO:0000256" key="12">
    <source>
        <dbReference type="ARBA" id="ARBA00059739"/>
    </source>
</evidence>
<dbReference type="GO" id="GO:0006508">
    <property type="term" value="P:proteolysis"/>
    <property type="evidence" value="ECO:0007669"/>
    <property type="project" value="UniProtKB-UniRule"/>
</dbReference>
<dbReference type="EMBL" id="BMGH01000001">
    <property type="protein sequence ID" value="GGD08961.1"/>
    <property type="molecule type" value="Genomic_DNA"/>
</dbReference>
<dbReference type="InterPro" id="IPR035414">
    <property type="entry name" value="Peptidase_M1_pepN_Ig-like"/>
</dbReference>
<dbReference type="InterPro" id="IPR012779">
    <property type="entry name" value="Peptidase_M1_pepN"/>
</dbReference>
<dbReference type="InterPro" id="IPR027268">
    <property type="entry name" value="Peptidase_M4/M1_CTD_sf"/>
</dbReference>
<evidence type="ECO:0000259" key="16">
    <source>
        <dbReference type="Pfam" id="PF17432"/>
    </source>
</evidence>
<feature type="domain" description="Peptidase M1 membrane alanine aminopeptidase" evidence="14">
    <location>
        <begin position="235"/>
        <end position="449"/>
    </location>
</feature>
<dbReference type="CDD" id="cd09600">
    <property type="entry name" value="M1_APN"/>
    <property type="match status" value="1"/>
</dbReference>
<dbReference type="Gene3D" id="1.25.50.10">
    <property type="entry name" value="Peptidase M1, alanyl aminopeptidase, C-terminal domain"/>
    <property type="match status" value="1"/>
</dbReference>
<dbReference type="Pfam" id="PF01433">
    <property type="entry name" value="Peptidase_M1"/>
    <property type="match status" value="1"/>
</dbReference>
<evidence type="ECO:0000259" key="15">
    <source>
        <dbReference type="Pfam" id="PF11940"/>
    </source>
</evidence>
<keyword evidence="11" id="KW-0482">Metalloprotease</keyword>
<comment type="caution">
    <text evidence="18">The sequence shown here is derived from an EMBL/GenBank/DDBJ whole genome shotgun (WGS) entry which is preliminary data.</text>
</comment>
<keyword evidence="6 18" id="KW-0031">Aminopeptidase</keyword>
<proteinExistence type="inferred from homology"/>
<comment type="cofactor">
    <cofactor evidence="2">
        <name>Zn(2+)</name>
        <dbReference type="ChEBI" id="CHEBI:29105"/>
    </cofactor>
</comment>
<dbReference type="InterPro" id="IPR014782">
    <property type="entry name" value="Peptidase_M1_dom"/>
</dbReference>